<accession>A0A657LLM6</accession>
<organism evidence="2 3">
    <name type="scientific">Pararhizobium antarcticum</name>
    <dbReference type="NCBI Taxonomy" id="1798805"/>
    <lineage>
        <taxon>Bacteria</taxon>
        <taxon>Pseudomonadati</taxon>
        <taxon>Pseudomonadota</taxon>
        <taxon>Alphaproteobacteria</taxon>
        <taxon>Hyphomicrobiales</taxon>
        <taxon>Rhizobiaceae</taxon>
        <taxon>Rhizobium/Agrobacterium group</taxon>
        <taxon>Pararhizobium</taxon>
    </lineage>
</organism>
<keyword evidence="3" id="KW-1185">Reference proteome</keyword>
<reference evidence="2 3" key="1">
    <citation type="submission" date="2016-02" db="EMBL/GenBank/DDBJ databases">
        <title>Genome sequencing of a beta-galactosidase producing bacteria Rhizobium sp. 59.</title>
        <authorList>
            <person name="Wang D."/>
            <person name="Kot W."/>
            <person name="Qin Y."/>
            <person name="Hansen L."/>
            <person name="Naqvi K."/>
            <person name="Rensing C."/>
        </authorList>
    </citation>
    <scope>NUCLEOTIDE SEQUENCE [LARGE SCALE GENOMIC DNA]</scope>
    <source>
        <strain evidence="2 3">59</strain>
    </source>
</reference>
<gene>
    <name evidence="2" type="ORF">AX760_24810</name>
</gene>
<proteinExistence type="predicted"/>
<dbReference type="OrthoDB" id="8402008at2"/>
<evidence type="ECO:0000313" key="3">
    <source>
        <dbReference type="Proteomes" id="UP000182661"/>
    </source>
</evidence>
<dbReference type="EMBL" id="LSRP01000155">
    <property type="protein sequence ID" value="OJF89664.1"/>
    <property type="molecule type" value="Genomic_DNA"/>
</dbReference>
<comment type="caution">
    <text evidence="2">The sequence shown here is derived from an EMBL/GenBank/DDBJ whole genome shotgun (WGS) entry which is preliminary data.</text>
</comment>
<dbReference type="RefSeq" id="WP_071835904.1">
    <property type="nucleotide sequence ID" value="NZ_LSRP01000155.1"/>
</dbReference>
<sequence>MTAGNPQSLVARMEAVRRETAHHLDRVQRQIEGRAERLTVTEKAKSGNRTHKRSGARWTRSDATLYQSHVEPLAFKRR</sequence>
<name>A0A657LLM6_9HYPH</name>
<feature type="region of interest" description="Disordered" evidence="1">
    <location>
        <begin position="41"/>
        <end position="61"/>
    </location>
</feature>
<dbReference type="Proteomes" id="UP000182661">
    <property type="component" value="Unassembled WGS sequence"/>
</dbReference>
<feature type="compositionally biased region" description="Basic residues" evidence="1">
    <location>
        <begin position="46"/>
        <end position="55"/>
    </location>
</feature>
<dbReference type="AlphaFoldDB" id="A0A657LLM6"/>
<evidence type="ECO:0000313" key="2">
    <source>
        <dbReference type="EMBL" id="OJF89664.1"/>
    </source>
</evidence>
<evidence type="ECO:0000256" key="1">
    <source>
        <dbReference type="SAM" id="MobiDB-lite"/>
    </source>
</evidence>
<protein>
    <submittedName>
        <fullName evidence="2">Uncharacterized protein</fullName>
    </submittedName>
</protein>